<sequence length="203" mass="24030">MVLKKMMCSISRSFGSYGLKSYTETSRPRTSRYEEYIDYLYPKESQTTNLKILEAAYKWKKQKLAASEEDYDYYQVSFELYQNSAAVYKVYSIAARMLADFQENVGLTNYIWEKETAKTPKMQIYGRKERFLFIFFFTGKINFYDADEWFLSRRVEEEIVNLQVGSQEVDTEQWRGPRRDGLCVMWPMSSQKREVHGGCGMDS</sequence>
<protein>
    <submittedName>
        <fullName evidence="1">Uncharacterized protein</fullName>
    </submittedName>
</protein>
<dbReference type="Proteomes" id="UP000266723">
    <property type="component" value="Unassembled WGS sequence"/>
</dbReference>
<gene>
    <name evidence="1" type="ORF">DY000_02048353</name>
</gene>
<evidence type="ECO:0000313" key="2">
    <source>
        <dbReference type="Proteomes" id="UP000266723"/>
    </source>
</evidence>
<comment type="caution">
    <text evidence="1">The sequence shown here is derived from an EMBL/GenBank/DDBJ whole genome shotgun (WGS) entry which is preliminary data.</text>
</comment>
<evidence type="ECO:0000313" key="1">
    <source>
        <dbReference type="EMBL" id="KAF3609418.1"/>
    </source>
</evidence>
<proteinExistence type="predicted"/>
<dbReference type="EMBL" id="QGKV02000297">
    <property type="protein sequence ID" value="KAF3609418.1"/>
    <property type="molecule type" value="Genomic_DNA"/>
</dbReference>
<accession>A0ABQ7F0B4</accession>
<organism evidence="1 2">
    <name type="scientific">Brassica cretica</name>
    <name type="common">Mustard</name>
    <dbReference type="NCBI Taxonomy" id="69181"/>
    <lineage>
        <taxon>Eukaryota</taxon>
        <taxon>Viridiplantae</taxon>
        <taxon>Streptophyta</taxon>
        <taxon>Embryophyta</taxon>
        <taxon>Tracheophyta</taxon>
        <taxon>Spermatophyta</taxon>
        <taxon>Magnoliopsida</taxon>
        <taxon>eudicotyledons</taxon>
        <taxon>Gunneridae</taxon>
        <taxon>Pentapetalae</taxon>
        <taxon>rosids</taxon>
        <taxon>malvids</taxon>
        <taxon>Brassicales</taxon>
        <taxon>Brassicaceae</taxon>
        <taxon>Brassiceae</taxon>
        <taxon>Brassica</taxon>
    </lineage>
</organism>
<keyword evidence="2" id="KW-1185">Reference proteome</keyword>
<reference evidence="1 2" key="1">
    <citation type="journal article" date="2020" name="BMC Genomics">
        <title>Intraspecific diversification of the crop wild relative Brassica cretica Lam. using demographic model selection.</title>
        <authorList>
            <person name="Kioukis A."/>
            <person name="Michalopoulou V.A."/>
            <person name="Briers L."/>
            <person name="Pirintsos S."/>
            <person name="Studholme D.J."/>
            <person name="Pavlidis P."/>
            <person name="Sarris P.F."/>
        </authorList>
    </citation>
    <scope>NUCLEOTIDE SEQUENCE [LARGE SCALE GENOMIC DNA]</scope>
    <source>
        <strain evidence="2">cv. PFS-1207/04</strain>
    </source>
</reference>
<name>A0ABQ7F0B4_BRACR</name>